<gene>
    <name evidence="2" type="ordered locus">TON_1932</name>
</gene>
<evidence type="ECO:0000256" key="1">
    <source>
        <dbReference type="SAM" id="Phobius"/>
    </source>
</evidence>
<keyword evidence="1" id="KW-0472">Membrane</keyword>
<dbReference type="HOGENOM" id="CLU_073775_0_0_2"/>
<feature type="transmembrane region" description="Helical" evidence="1">
    <location>
        <begin position="173"/>
        <end position="193"/>
    </location>
</feature>
<dbReference type="Proteomes" id="UP000002727">
    <property type="component" value="Chromosome"/>
</dbReference>
<keyword evidence="1" id="KW-0812">Transmembrane</keyword>
<feature type="transmembrane region" description="Helical" evidence="1">
    <location>
        <begin position="106"/>
        <end position="128"/>
    </location>
</feature>
<dbReference type="eggNOG" id="arCOG05757">
    <property type="taxonomic scope" value="Archaea"/>
</dbReference>
<name>B6YW57_THEON</name>
<dbReference type="EMBL" id="CP000855">
    <property type="protein sequence ID" value="ACJ17423.1"/>
    <property type="molecule type" value="Genomic_DNA"/>
</dbReference>
<accession>B6YW57</accession>
<dbReference type="RefSeq" id="WP_012572894.1">
    <property type="nucleotide sequence ID" value="NC_011529.1"/>
</dbReference>
<sequence length="234" mass="25622">MYLLPFPIMGGLFAWATIYFLGFKRTKWSEFIFGLAIFFIAIIVQNPIQQLPLLALGIHSNADVIAKGAAFTIAASLWLGFVAGLVQEGTKYLLVKGKNLRTALFVGLGFGVTEAFFVGIIAAVAAIASEIPLDVPVSAALLSLVERYFAVLFHVGTTVFLAHAYREGFGKKGLIAIVGLHTIVDSMAAYYQLRGSETFMYATEAIFAVIALALMYYIIPRVEVEKPEEEKVIW</sequence>
<dbReference type="Pfam" id="PF10086">
    <property type="entry name" value="YhfC"/>
    <property type="match status" value="1"/>
</dbReference>
<dbReference type="AlphaFoldDB" id="B6YW57"/>
<dbReference type="OrthoDB" id="86194at2157"/>
<reference evidence="2 3" key="1">
    <citation type="journal article" date="2008" name="J. Bacteriol.">
        <title>The complete genome sequence of Thermococcus onnurineus NA1 reveals a mixed heterotrophic and carboxydotrophic metabolism.</title>
        <authorList>
            <person name="Lee H.S."/>
            <person name="Kang S.G."/>
            <person name="Bae S.S."/>
            <person name="Lim J.K."/>
            <person name="Cho Y."/>
            <person name="Kim Y.J."/>
            <person name="Jeon J.H."/>
            <person name="Cha S.S."/>
            <person name="Kwon K.K."/>
            <person name="Kim H.T."/>
            <person name="Park C.J."/>
            <person name="Lee H.W."/>
            <person name="Kim S.I."/>
            <person name="Chun J."/>
            <person name="Colwell R.R."/>
            <person name="Kim S.J."/>
            <person name="Lee J.H."/>
        </authorList>
    </citation>
    <scope>NUCLEOTIDE SEQUENCE [LARGE SCALE GENOMIC DNA]</scope>
    <source>
        <strain evidence="2 3">NA1</strain>
    </source>
</reference>
<dbReference type="PATRIC" id="fig|523850.10.peg.1947"/>
<feature type="transmembrane region" description="Helical" evidence="1">
    <location>
        <begin position="199"/>
        <end position="219"/>
    </location>
</feature>
<keyword evidence="1" id="KW-1133">Transmembrane helix</keyword>
<dbReference type="GeneID" id="7017606"/>
<dbReference type="KEGG" id="ton:TON_1932"/>
<feature type="transmembrane region" description="Helical" evidence="1">
    <location>
        <begin position="68"/>
        <end position="86"/>
    </location>
</feature>
<feature type="transmembrane region" description="Helical" evidence="1">
    <location>
        <begin position="148"/>
        <end position="166"/>
    </location>
</feature>
<feature type="transmembrane region" description="Helical" evidence="1">
    <location>
        <begin position="6"/>
        <end position="23"/>
    </location>
</feature>
<keyword evidence="3" id="KW-1185">Reference proteome</keyword>
<proteinExistence type="predicted"/>
<organism evidence="2 3">
    <name type="scientific">Thermococcus onnurineus (strain NA1)</name>
    <dbReference type="NCBI Taxonomy" id="523850"/>
    <lineage>
        <taxon>Archaea</taxon>
        <taxon>Methanobacteriati</taxon>
        <taxon>Methanobacteriota</taxon>
        <taxon>Thermococci</taxon>
        <taxon>Thermococcales</taxon>
        <taxon>Thermococcaceae</taxon>
        <taxon>Thermococcus</taxon>
    </lineage>
</organism>
<evidence type="ECO:0000313" key="2">
    <source>
        <dbReference type="EMBL" id="ACJ17423.1"/>
    </source>
</evidence>
<dbReference type="STRING" id="523850.TON_1932"/>
<protein>
    <submittedName>
        <fullName evidence="2">Hypothetical membrane protein, conserved</fullName>
    </submittedName>
</protein>
<evidence type="ECO:0000313" key="3">
    <source>
        <dbReference type="Proteomes" id="UP000002727"/>
    </source>
</evidence>
<dbReference type="InterPro" id="IPR011397">
    <property type="entry name" value="YhfC"/>
</dbReference>
<feature type="transmembrane region" description="Helical" evidence="1">
    <location>
        <begin position="30"/>
        <end position="48"/>
    </location>
</feature>